<dbReference type="GO" id="GO:0016747">
    <property type="term" value="F:acyltransferase activity, transferring groups other than amino-acyl groups"/>
    <property type="evidence" value="ECO:0007669"/>
    <property type="project" value="InterPro"/>
</dbReference>
<keyword evidence="2" id="KW-1277">Toxin-antitoxin system</keyword>
<comment type="catalytic activity">
    <reaction evidence="5">
        <text>glycyl-tRNA(Gly) + acetyl-CoA = N-acetylglycyl-tRNA(Gly) + CoA + H(+)</text>
        <dbReference type="Rhea" id="RHEA:81867"/>
        <dbReference type="Rhea" id="RHEA-COMP:9683"/>
        <dbReference type="Rhea" id="RHEA-COMP:19766"/>
        <dbReference type="ChEBI" id="CHEBI:15378"/>
        <dbReference type="ChEBI" id="CHEBI:57287"/>
        <dbReference type="ChEBI" id="CHEBI:57288"/>
        <dbReference type="ChEBI" id="CHEBI:78522"/>
        <dbReference type="ChEBI" id="CHEBI:232036"/>
    </reaction>
</comment>
<dbReference type="KEGG" id="adz:ADFLV_1349"/>
<dbReference type="PROSITE" id="PS51186">
    <property type="entry name" value="GNAT"/>
    <property type="match status" value="1"/>
</dbReference>
<evidence type="ECO:0000313" key="8">
    <source>
        <dbReference type="Proteomes" id="UP000503313"/>
    </source>
</evidence>
<accession>A0AAE7BD69</accession>
<evidence type="ECO:0000313" key="7">
    <source>
        <dbReference type="EMBL" id="QKF77380.1"/>
    </source>
</evidence>
<evidence type="ECO:0000256" key="1">
    <source>
        <dbReference type="ARBA" id="ARBA00022491"/>
    </source>
</evidence>
<feature type="domain" description="N-acetyltransferase" evidence="6">
    <location>
        <begin position="6"/>
        <end position="174"/>
    </location>
</feature>
<evidence type="ECO:0000259" key="6">
    <source>
        <dbReference type="PROSITE" id="PS51186"/>
    </source>
</evidence>
<dbReference type="InterPro" id="IPR000182">
    <property type="entry name" value="GNAT_dom"/>
</dbReference>
<organism evidence="7 8">
    <name type="scientific">Arcobacter defluvii</name>
    <dbReference type="NCBI Taxonomy" id="873191"/>
    <lineage>
        <taxon>Bacteria</taxon>
        <taxon>Pseudomonadati</taxon>
        <taxon>Campylobacterota</taxon>
        <taxon>Epsilonproteobacteria</taxon>
        <taxon>Campylobacterales</taxon>
        <taxon>Arcobacteraceae</taxon>
        <taxon>Arcobacter</taxon>
    </lineage>
</organism>
<gene>
    <name evidence="7" type="ORF">ADFLV_1349</name>
</gene>
<dbReference type="Proteomes" id="UP000503313">
    <property type="component" value="Chromosome"/>
</dbReference>
<dbReference type="AlphaFoldDB" id="A0AAE7BD69"/>
<dbReference type="Gene3D" id="3.40.630.30">
    <property type="match status" value="1"/>
</dbReference>
<keyword evidence="1" id="KW-0678">Repressor</keyword>
<dbReference type="InterPro" id="IPR016181">
    <property type="entry name" value="Acyl_CoA_acyltransferase"/>
</dbReference>
<proteinExistence type="predicted"/>
<dbReference type="SUPFAM" id="SSF55729">
    <property type="entry name" value="Acyl-CoA N-acyltransferases (Nat)"/>
    <property type="match status" value="1"/>
</dbReference>
<evidence type="ECO:0000256" key="4">
    <source>
        <dbReference type="ARBA" id="ARBA00023315"/>
    </source>
</evidence>
<dbReference type="PANTHER" id="PTHR36449:SF1">
    <property type="entry name" value="ACETYLTRANSFERASE"/>
    <property type="match status" value="1"/>
</dbReference>
<sequence length="213" mass="24203">MPLKITQISNYTRGEFKKIIKDINISVEPLKNYLSSMAHKHTVDGCFITYLLEDIRDNDSTVLGYISFSNTVIDSDCEEAKNLLNVSNGMKYPIPTLKITRLAVADDFQGQKLGKLLIAFAEIKAFIQQESTGCKALVVDSKNAAIDFYKNANFIPIENYSDDDSIIFMIKKISTIKELKKEELFDETIENYNEICKLCNLDTESNFLNNLIQ</sequence>
<keyword evidence="3" id="KW-0808">Transferase</keyword>
<keyword evidence="8" id="KW-1185">Reference proteome</keyword>
<dbReference type="PANTHER" id="PTHR36449">
    <property type="entry name" value="ACETYLTRANSFERASE-RELATED"/>
    <property type="match status" value="1"/>
</dbReference>
<reference evidence="7 8" key="1">
    <citation type="submission" date="2020-05" db="EMBL/GenBank/DDBJ databases">
        <title>Complete genome sequencing of Campylobacter and Arcobacter type strains.</title>
        <authorList>
            <person name="Miller W.G."/>
            <person name="Yee E."/>
        </authorList>
    </citation>
    <scope>NUCLEOTIDE SEQUENCE [LARGE SCALE GENOMIC DNA]</scope>
    <source>
        <strain evidence="7 8">LMG 25694</strain>
    </source>
</reference>
<keyword evidence="4" id="KW-0012">Acyltransferase</keyword>
<evidence type="ECO:0000256" key="2">
    <source>
        <dbReference type="ARBA" id="ARBA00022649"/>
    </source>
</evidence>
<evidence type="ECO:0000256" key="5">
    <source>
        <dbReference type="ARBA" id="ARBA00049880"/>
    </source>
</evidence>
<dbReference type="EMBL" id="CP053835">
    <property type="protein sequence ID" value="QKF77380.1"/>
    <property type="molecule type" value="Genomic_DNA"/>
</dbReference>
<dbReference type="CDD" id="cd04301">
    <property type="entry name" value="NAT_SF"/>
    <property type="match status" value="1"/>
</dbReference>
<dbReference type="Pfam" id="PF13508">
    <property type="entry name" value="Acetyltransf_7"/>
    <property type="match status" value="1"/>
</dbReference>
<dbReference type="RefSeq" id="WP_129012211.1">
    <property type="nucleotide sequence ID" value="NZ_CP053835.1"/>
</dbReference>
<evidence type="ECO:0000256" key="3">
    <source>
        <dbReference type="ARBA" id="ARBA00022679"/>
    </source>
</evidence>
<name>A0AAE7BD69_9BACT</name>
<protein>
    <submittedName>
        <fullName evidence="7">Acetyltransferase</fullName>
    </submittedName>
</protein>